<name>F0X1Z7_9STRA</name>
<proteinExistence type="predicted"/>
<feature type="compositionally biased region" description="Basic and acidic residues" evidence="3">
    <location>
        <begin position="531"/>
        <end position="541"/>
    </location>
</feature>
<feature type="region of interest" description="Disordered" evidence="3">
    <location>
        <begin position="489"/>
        <end position="548"/>
    </location>
</feature>
<feature type="compositionally biased region" description="Polar residues" evidence="3">
    <location>
        <begin position="1"/>
        <end position="15"/>
    </location>
</feature>
<evidence type="ECO:0000256" key="2">
    <source>
        <dbReference type="SAM" id="Coils"/>
    </source>
</evidence>
<reference evidence="5" key="2">
    <citation type="submission" date="2011-02" db="EMBL/GenBank/DDBJ databases">
        <authorList>
            <person name="MacLean D."/>
        </authorList>
    </citation>
    <scope>NUCLEOTIDE SEQUENCE</scope>
</reference>
<dbReference type="AlphaFoldDB" id="F0X1Z7"/>
<feature type="domain" description="ODAD1 central coiled coil region" evidence="4">
    <location>
        <begin position="126"/>
        <end position="440"/>
    </location>
</feature>
<keyword evidence="1 2" id="KW-0175">Coiled coil</keyword>
<reference evidence="5" key="1">
    <citation type="journal article" date="2011" name="PLoS Biol.">
        <title>Gene gain and loss during evolution of obligate parasitism in the white rust pathogen of Arabidopsis thaliana.</title>
        <authorList>
            <person name="Kemen E."/>
            <person name="Gardiner A."/>
            <person name="Schultz-Larsen T."/>
            <person name="Kemen A.C."/>
            <person name="Balmuth A.L."/>
            <person name="Robert-Seilaniantz A."/>
            <person name="Bailey K."/>
            <person name="Holub E."/>
            <person name="Studholme D.J."/>
            <person name="Maclean D."/>
            <person name="Jones J.D."/>
        </authorList>
    </citation>
    <scope>NUCLEOTIDE SEQUENCE</scope>
</reference>
<dbReference type="Pfam" id="PF21773">
    <property type="entry name" value="ODAD1_CC"/>
    <property type="match status" value="1"/>
</dbReference>
<sequence>MSSSLQTPRSLTANDTPRAKNPRLLLSDGRPKSPSKLDSPFFRDRLHTLMQQGDNYAKKLDFERRRNTELDACLTRLQAMHKESKVKLSKSTSHAPILIKKNSTLDREITKNTESVGSSLTQGRGIPILENRLDKLIIRYNDLCNSNRKMRDTIQSLRREKVQQQSIQSKLEREANQKQTETFKLTSAIRSAYESRDRANRQVEALQQQKQEERREFQSNWSERKAEIEHTRNIIPELTKMKLKKSPTRLNQEQQAFPPNQSCKENVTSPAEYVSTSLRPTNERNDAFVTGQLITEKENELARQTERLRTVENGLAKIEKKTGLKDPEELAKALSAAEEENFSFFNRINELHAEMETLEIENNRLENTLEQCKGAGGTEAHRQGLKQQLEVQIEKSKQKVSHLENRHTESSEIAEVLKNGALNILHKIGTSDEAFLQQLQSSGVTEENTIKLLGFIEHRVGELVNLHNIITGNYNIQNAMISMDSPRKFRGQKSAESANKLGCTGQVTGQFRPRPPTANDFNESDTEEQDDRPFKITDISKRRNRPKK</sequence>
<evidence type="ECO:0000256" key="1">
    <source>
        <dbReference type="ARBA" id="ARBA00023054"/>
    </source>
</evidence>
<dbReference type="EMBL" id="FR824700">
    <property type="protein sequence ID" value="CCA27856.1"/>
    <property type="molecule type" value="Genomic_DNA"/>
</dbReference>
<feature type="region of interest" description="Disordered" evidence="3">
    <location>
        <begin position="1"/>
        <end position="40"/>
    </location>
</feature>
<evidence type="ECO:0000313" key="5">
    <source>
        <dbReference type="EMBL" id="CCA27856.1"/>
    </source>
</evidence>
<feature type="coiled-coil region" evidence="2">
    <location>
        <begin position="348"/>
        <end position="406"/>
    </location>
</feature>
<evidence type="ECO:0000256" key="3">
    <source>
        <dbReference type="SAM" id="MobiDB-lite"/>
    </source>
</evidence>
<feature type="coiled-coil region" evidence="2">
    <location>
        <begin position="294"/>
        <end position="321"/>
    </location>
</feature>
<dbReference type="HOGENOM" id="CLU_020003_0_0_1"/>
<accession>F0X1Z7</accession>
<gene>
    <name evidence="5" type="primary">AlNc14C750G12481</name>
    <name evidence="5" type="ORF">ALNC14_140000</name>
</gene>
<dbReference type="InterPro" id="IPR049258">
    <property type="entry name" value="ODAD1_CC"/>
</dbReference>
<evidence type="ECO:0000259" key="4">
    <source>
        <dbReference type="Pfam" id="PF21773"/>
    </source>
</evidence>
<dbReference type="PANTHER" id="PTHR21694:SF18">
    <property type="entry name" value="COILED-COIL DOMAIN-CONTAINING PROTEIN 63"/>
    <property type="match status" value="1"/>
</dbReference>
<dbReference type="InterPro" id="IPR051876">
    <property type="entry name" value="ODA-DC/CCD"/>
</dbReference>
<protein>
    <submittedName>
        <fullName evidence="5">Uncharacterized protein AlNc14C750G12481</fullName>
    </submittedName>
</protein>
<dbReference type="PANTHER" id="PTHR21694">
    <property type="entry name" value="COILED-COIL DOMAIN-CONTAINING PROTEIN 63"/>
    <property type="match status" value="1"/>
</dbReference>
<organism evidence="5">
    <name type="scientific">Albugo laibachii Nc14</name>
    <dbReference type="NCBI Taxonomy" id="890382"/>
    <lineage>
        <taxon>Eukaryota</taxon>
        <taxon>Sar</taxon>
        <taxon>Stramenopiles</taxon>
        <taxon>Oomycota</taxon>
        <taxon>Peronosporomycetes</taxon>
        <taxon>Albuginales</taxon>
        <taxon>Albuginaceae</taxon>
        <taxon>Albugo</taxon>
    </lineage>
</organism>
<feature type="coiled-coil region" evidence="2">
    <location>
        <begin position="140"/>
        <end position="220"/>
    </location>
</feature>